<dbReference type="InterPro" id="IPR011990">
    <property type="entry name" value="TPR-like_helical_dom_sf"/>
</dbReference>
<dbReference type="SUPFAM" id="SSF48452">
    <property type="entry name" value="TPR-like"/>
    <property type="match status" value="1"/>
</dbReference>
<organism evidence="1 2">
    <name type="scientific">Pseudoalteromonas xiamenensis</name>
    <dbReference type="NCBI Taxonomy" id="882626"/>
    <lineage>
        <taxon>Bacteria</taxon>
        <taxon>Pseudomonadati</taxon>
        <taxon>Pseudomonadota</taxon>
        <taxon>Gammaproteobacteria</taxon>
        <taxon>Alteromonadales</taxon>
        <taxon>Pseudoalteromonadaceae</taxon>
        <taxon>Pseudoalteromonas</taxon>
    </lineage>
</organism>
<evidence type="ECO:0000313" key="1">
    <source>
        <dbReference type="EMBL" id="QTH73391.1"/>
    </source>
</evidence>
<accession>A0A975HMR0</accession>
<dbReference type="RefSeq" id="WP_208845003.1">
    <property type="nucleotide sequence ID" value="NZ_CP072135.1"/>
</dbReference>
<evidence type="ECO:0000313" key="2">
    <source>
        <dbReference type="Proteomes" id="UP000664904"/>
    </source>
</evidence>
<dbReference type="Proteomes" id="UP000664904">
    <property type="component" value="Plasmid unnamed5"/>
</dbReference>
<keyword evidence="2" id="KW-1185">Reference proteome</keyword>
<protein>
    <recommendedName>
        <fullName evidence="3">MalT-like TPR region domain-containing protein</fullName>
    </recommendedName>
</protein>
<gene>
    <name evidence="1" type="ORF">J5O05_17945</name>
</gene>
<name>A0A975HMR0_9GAMM</name>
<proteinExistence type="predicted"/>
<keyword evidence="1" id="KW-0614">Plasmid</keyword>
<evidence type="ECO:0008006" key="3">
    <source>
        <dbReference type="Google" id="ProtNLM"/>
    </source>
</evidence>
<dbReference type="KEGG" id="pxi:J5O05_17945"/>
<dbReference type="Gene3D" id="1.25.40.10">
    <property type="entry name" value="Tetratricopeptide repeat domain"/>
    <property type="match status" value="1"/>
</dbReference>
<reference evidence="1" key="1">
    <citation type="submission" date="2021-03" db="EMBL/GenBank/DDBJ databases">
        <title>Complete Genome of Pseudoalteromonas xiamenensis STKMTI.2, a new potential marine bacterium producing anti-Vibrio compounds.</title>
        <authorList>
            <person name="Handayani D.P."/>
            <person name="Isnansetyo A."/>
            <person name="Istiqomah I."/>
            <person name="Jumina J."/>
        </authorList>
    </citation>
    <scope>NUCLEOTIDE SEQUENCE</scope>
    <source>
        <strain evidence="1">STKMTI.2</strain>
        <plasmid evidence="1">unnamed5</plasmid>
    </source>
</reference>
<geneLocation type="plasmid" evidence="1 2">
    <name>unnamed5</name>
</geneLocation>
<dbReference type="AlphaFoldDB" id="A0A975HMR0"/>
<sequence>MLLEGLYEAFGDPLRVIELANMQVVFGHTKRAYQILLMAQNRFAKSKDPNFLYELNEQFANVFFEWNNLEKAVEHRITALEYARIIGHRGKMHIALGNLARTLQLNNQFNEACRYFLETLDYVEEPELASFRVMYLLRLSQSLYELHDVQSSRYYFHQIDAALVKDNYKEEYQKLENGLTHHLANG</sequence>
<dbReference type="EMBL" id="CP072135">
    <property type="protein sequence ID" value="QTH73391.1"/>
    <property type="molecule type" value="Genomic_DNA"/>
</dbReference>